<feature type="transmembrane region" description="Helical" evidence="1">
    <location>
        <begin position="21"/>
        <end position="38"/>
    </location>
</feature>
<name>A0ABZ2TE07_9RHOB</name>
<reference evidence="2 3" key="1">
    <citation type="submission" date="2024-02" db="EMBL/GenBank/DDBJ databases">
        <title>Roseovarius strain W115 nov., isolated from a marine algae.</title>
        <authorList>
            <person name="Lee M.W."/>
            <person name="Lee J.K."/>
            <person name="Kim J.M."/>
            <person name="Choi D.G."/>
            <person name="Baek J.H."/>
            <person name="Bayburt H."/>
            <person name="Jung J.J."/>
            <person name="Han D.M."/>
            <person name="Jeon C.O."/>
        </authorList>
    </citation>
    <scope>NUCLEOTIDE SEQUENCE [LARGE SCALE GENOMIC DNA]</scope>
    <source>
        <strain evidence="2 3">W115</strain>
    </source>
</reference>
<keyword evidence="3" id="KW-1185">Reference proteome</keyword>
<keyword evidence="1" id="KW-1133">Transmembrane helix</keyword>
<protein>
    <submittedName>
        <fullName evidence="2">Uncharacterized protein</fullName>
    </submittedName>
</protein>
<keyword evidence="1" id="KW-0812">Transmembrane</keyword>
<sequence>MWTTRSIDGNRDLRVTNPDRIVLTASLVCVTCFLLSVVKDTAFGGATLDQPPAAETASVIGG</sequence>
<gene>
    <name evidence="2" type="ORF">RZS32_016195</name>
</gene>
<dbReference type="Proteomes" id="UP001281305">
    <property type="component" value="Chromosome"/>
</dbReference>
<keyword evidence="1" id="KW-0472">Membrane</keyword>
<evidence type="ECO:0000313" key="2">
    <source>
        <dbReference type="EMBL" id="WYK17909.1"/>
    </source>
</evidence>
<organism evidence="2 3">
    <name type="scientific">Roseovarius rhodophyticola</name>
    <dbReference type="NCBI Taxonomy" id="3080827"/>
    <lineage>
        <taxon>Bacteria</taxon>
        <taxon>Pseudomonadati</taxon>
        <taxon>Pseudomonadota</taxon>
        <taxon>Alphaproteobacteria</taxon>
        <taxon>Rhodobacterales</taxon>
        <taxon>Roseobacteraceae</taxon>
        <taxon>Roseovarius</taxon>
    </lineage>
</organism>
<accession>A0ABZ2TE07</accession>
<evidence type="ECO:0000256" key="1">
    <source>
        <dbReference type="SAM" id="Phobius"/>
    </source>
</evidence>
<dbReference type="EMBL" id="CP146606">
    <property type="protein sequence ID" value="WYK17909.1"/>
    <property type="molecule type" value="Genomic_DNA"/>
</dbReference>
<dbReference type="RefSeq" id="WP_339106711.1">
    <property type="nucleotide sequence ID" value="NZ_CP146606.1"/>
</dbReference>
<proteinExistence type="predicted"/>
<evidence type="ECO:0000313" key="3">
    <source>
        <dbReference type="Proteomes" id="UP001281305"/>
    </source>
</evidence>